<dbReference type="Pfam" id="PF14070">
    <property type="entry name" value="YjfB_motility"/>
    <property type="match status" value="1"/>
</dbReference>
<gene>
    <name evidence="2" type="ORF">V6E02_08385</name>
</gene>
<name>A0ABV0EEY0_9BURK</name>
<evidence type="ECO:0000256" key="1">
    <source>
        <dbReference type="SAM" id="MobiDB-lite"/>
    </source>
</evidence>
<protein>
    <submittedName>
        <fullName evidence="2">Motility protein</fullName>
    </submittedName>
</protein>
<keyword evidence="3" id="KW-1185">Reference proteome</keyword>
<dbReference type="EMBL" id="JBAJEX010000006">
    <property type="protein sequence ID" value="MEO1767226.1"/>
    <property type="molecule type" value="Genomic_DNA"/>
</dbReference>
<accession>A0ABV0EEY0</accession>
<dbReference type="RefSeq" id="WP_347308340.1">
    <property type="nucleotide sequence ID" value="NZ_JBAJEX010000006.1"/>
</dbReference>
<comment type="caution">
    <text evidence="2">The sequence shown here is derived from an EMBL/GenBank/DDBJ whole genome shotgun (WGS) entry which is preliminary data.</text>
</comment>
<evidence type="ECO:0000313" key="3">
    <source>
        <dbReference type="Proteomes" id="UP001482231"/>
    </source>
</evidence>
<reference evidence="2 3" key="1">
    <citation type="submission" date="2024-02" db="EMBL/GenBank/DDBJ databases">
        <title>New thermophilic sulfur-oxidizing bacteria from a hot springs of the Uzon caldera (Kamchatka, Russia).</title>
        <authorList>
            <person name="Dukat A.M."/>
            <person name="Elcheninov A.G."/>
            <person name="Frolov E.N."/>
        </authorList>
    </citation>
    <scope>NUCLEOTIDE SEQUENCE [LARGE SCALE GENOMIC DNA]</scope>
    <source>
        <strain evidence="2 3">AK1</strain>
    </source>
</reference>
<organism evidence="2 3">
    <name type="scientific">Thiobacter aerophilum</name>
    <dbReference type="NCBI Taxonomy" id="3121275"/>
    <lineage>
        <taxon>Bacteria</taxon>
        <taxon>Pseudomonadati</taxon>
        <taxon>Pseudomonadota</taxon>
        <taxon>Betaproteobacteria</taxon>
        <taxon>Burkholderiales</taxon>
        <taxon>Thiobacteraceae</taxon>
        <taxon>Thiobacter</taxon>
    </lineage>
</organism>
<sequence length="65" mass="6768">MEISSSIVGGAIAQPLDQERQVRVLKKALEAEAATALALIDAVPKPQPVAASNPPHLGQNIDTRA</sequence>
<dbReference type="Proteomes" id="UP001482231">
    <property type="component" value="Unassembled WGS sequence"/>
</dbReference>
<proteinExistence type="predicted"/>
<dbReference type="InterPro" id="IPR025906">
    <property type="entry name" value="YjfB_motility"/>
</dbReference>
<evidence type="ECO:0000313" key="2">
    <source>
        <dbReference type="EMBL" id="MEO1767226.1"/>
    </source>
</evidence>
<feature type="region of interest" description="Disordered" evidence="1">
    <location>
        <begin position="46"/>
        <end position="65"/>
    </location>
</feature>